<sequence>MAVGCAYNVPAISVTVAAAGVAAGVTGAATRAGAGAAGTAGAGAACCVATAAVLSYLYGTSFNEVKASRNAN</sequence>
<name>A0A5B2VL13_9BACT</name>
<comment type="caution">
    <text evidence="1">The sequence shown here is derived from an EMBL/GenBank/DDBJ whole genome shotgun (WGS) entry which is preliminary data.</text>
</comment>
<gene>
    <name evidence="1" type="ORF">F0L74_24665</name>
</gene>
<dbReference type="AlphaFoldDB" id="A0A5B2VL13"/>
<evidence type="ECO:0000313" key="1">
    <source>
        <dbReference type="EMBL" id="KAA2239398.1"/>
    </source>
</evidence>
<reference evidence="1 2" key="1">
    <citation type="submission" date="2019-09" db="EMBL/GenBank/DDBJ databases">
        <title>Chitinophaga ginsengihumi sp. nov., isolated from soil of ginseng rhizosphere.</title>
        <authorList>
            <person name="Lee J."/>
        </authorList>
    </citation>
    <scope>NUCLEOTIDE SEQUENCE [LARGE SCALE GENOMIC DNA]</scope>
    <source>
        <strain evidence="1 2">BN140078</strain>
    </source>
</reference>
<organism evidence="1 2">
    <name type="scientific">Chitinophaga agrisoli</name>
    <dbReference type="NCBI Taxonomy" id="2607653"/>
    <lineage>
        <taxon>Bacteria</taxon>
        <taxon>Pseudomonadati</taxon>
        <taxon>Bacteroidota</taxon>
        <taxon>Chitinophagia</taxon>
        <taxon>Chitinophagales</taxon>
        <taxon>Chitinophagaceae</taxon>
        <taxon>Chitinophaga</taxon>
    </lineage>
</organism>
<protein>
    <submittedName>
        <fullName evidence="1">Uncharacterized protein</fullName>
    </submittedName>
</protein>
<dbReference type="Proteomes" id="UP000324611">
    <property type="component" value="Unassembled WGS sequence"/>
</dbReference>
<dbReference type="EMBL" id="VUOC01000004">
    <property type="protein sequence ID" value="KAA2239398.1"/>
    <property type="molecule type" value="Genomic_DNA"/>
</dbReference>
<evidence type="ECO:0000313" key="2">
    <source>
        <dbReference type="Proteomes" id="UP000324611"/>
    </source>
</evidence>
<reference evidence="1 2" key="2">
    <citation type="submission" date="2019-09" db="EMBL/GenBank/DDBJ databases">
        <authorList>
            <person name="Jin C."/>
        </authorList>
    </citation>
    <scope>NUCLEOTIDE SEQUENCE [LARGE SCALE GENOMIC DNA]</scope>
    <source>
        <strain evidence="1 2">BN140078</strain>
    </source>
</reference>
<accession>A0A5B2VL13</accession>
<proteinExistence type="predicted"/>
<keyword evidence="2" id="KW-1185">Reference proteome</keyword>